<evidence type="ECO:0000313" key="2">
    <source>
        <dbReference type="Proteomes" id="UP000789396"/>
    </source>
</evidence>
<dbReference type="AlphaFoldDB" id="A0A9N9IYT2"/>
<name>A0A9N9IYT2_9GLOM</name>
<keyword evidence="2" id="KW-1185">Reference proteome</keyword>
<dbReference type="OrthoDB" id="2405594at2759"/>
<protein>
    <submittedName>
        <fullName evidence="1">7435_t:CDS:1</fullName>
    </submittedName>
</protein>
<accession>A0A9N9IYT2</accession>
<comment type="caution">
    <text evidence="1">The sequence shown here is derived from an EMBL/GenBank/DDBJ whole genome shotgun (WGS) entry which is preliminary data.</text>
</comment>
<evidence type="ECO:0000313" key="1">
    <source>
        <dbReference type="EMBL" id="CAG8757714.1"/>
    </source>
</evidence>
<sequence length="65" mass="7398">MKSTVDGHCNSKAHIKNKQTYESKEQFKKQIMLAAAQTACESRKEVIEDLIKAFLFANIPLEKVD</sequence>
<reference evidence="1" key="1">
    <citation type="submission" date="2021-06" db="EMBL/GenBank/DDBJ databases">
        <authorList>
            <person name="Kallberg Y."/>
            <person name="Tangrot J."/>
            <person name="Rosling A."/>
        </authorList>
    </citation>
    <scope>NUCLEOTIDE SEQUENCE</scope>
    <source>
        <strain evidence="1">IN212</strain>
    </source>
</reference>
<proteinExistence type="predicted"/>
<feature type="non-terminal residue" evidence="1">
    <location>
        <position position="65"/>
    </location>
</feature>
<dbReference type="Proteomes" id="UP000789396">
    <property type="component" value="Unassembled WGS sequence"/>
</dbReference>
<organism evidence="1 2">
    <name type="scientific">Racocetra fulgida</name>
    <dbReference type="NCBI Taxonomy" id="60492"/>
    <lineage>
        <taxon>Eukaryota</taxon>
        <taxon>Fungi</taxon>
        <taxon>Fungi incertae sedis</taxon>
        <taxon>Mucoromycota</taxon>
        <taxon>Glomeromycotina</taxon>
        <taxon>Glomeromycetes</taxon>
        <taxon>Diversisporales</taxon>
        <taxon>Gigasporaceae</taxon>
        <taxon>Racocetra</taxon>
    </lineage>
</organism>
<dbReference type="EMBL" id="CAJVPZ010039561">
    <property type="protein sequence ID" value="CAG8757714.1"/>
    <property type="molecule type" value="Genomic_DNA"/>
</dbReference>
<gene>
    <name evidence="1" type="ORF">RFULGI_LOCUS14072</name>
</gene>